<evidence type="ECO:0000313" key="1">
    <source>
        <dbReference type="EMBL" id="KAG5377355.1"/>
    </source>
</evidence>
<keyword evidence="2" id="KW-1185">Reference proteome</keyword>
<gene>
    <name evidence="1" type="primary">A10p038300.1_BraROA</name>
    <name evidence="1" type="ORF">IGI04_041951</name>
</gene>
<dbReference type="Proteomes" id="UP000823674">
    <property type="component" value="Chromosome A10"/>
</dbReference>
<accession>A0ABQ7KSD7</accession>
<comment type="caution">
    <text evidence="1">The sequence shown here is derived from an EMBL/GenBank/DDBJ whole genome shotgun (WGS) entry which is preliminary data.</text>
</comment>
<protein>
    <submittedName>
        <fullName evidence="1">Uncharacterized protein</fullName>
    </submittedName>
</protein>
<dbReference type="EMBL" id="JADBGQ010000010">
    <property type="protein sequence ID" value="KAG5377355.1"/>
    <property type="molecule type" value="Genomic_DNA"/>
</dbReference>
<proteinExistence type="predicted"/>
<evidence type="ECO:0000313" key="2">
    <source>
        <dbReference type="Proteomes" id="UP000823674"/>
    </source>
</evidence>
<sequence>MQVATLIAVYANWESAKFRGIGCGWAWLYLFENMTAFTMKKDYRKEEREVKSQWALAQRTLHGWKLLAEQAEIARLRELHTLRGHVESVVGLVTKSWFFIKTFVESELDWKQSLLYRLDCSSSITSVARNSSMQILEQTALVEIVVDY</sequence>
<organism evidence="1 2">
    <name type="scientific">Brassica rapa subsp. trilocularis</name>
    <dbReference type="NCBI Taxonomy" id="1813537"/>
    <lineage>
        <taxon>Eukaryota</taxon>
        <taxon>Viridiplantae</taxon>
        <taxon>Streptophyta</taxon>
        <taxon>Embryophyta</taxon>
        <taxon>Tracheophyta</taxon>
        <taxon>Spermatophyta</taxon>
        <taxon>Magnoliopsida</taxon>
        <taxon>eudicotyledons</taxon>
        <taxon>Gunneridae</taxon>
        <taxon>Pentapetalae</taxon>
        <taxon>rosids</taxon>
        <taxon>malvids</taxon>
        <taxon>Brassicales</taxon>
        <taxon>Brassicaceae</taxon>
        <taxon>Brassiceae</taxon>
        <taxon>Brassica</taxon>
    </lineage>
</organism>
<reference evidence="1 2" key="1">
    <citation type="submission" date="2021-03" db="EMBL/GenBank/DDBJ databases">
        <authorList>
            <person name="King G.J."/>
            <person name="Bancroft I."/>
            <person name="Baten A."/>
            <person name="Bloomfield J."/>
            <person name="Borpatragohain P."/>
            <person name="He Z."/>
            <person name="Irish N."/>
            <person name="Irwin J."/>
            <person name="Liu K."/>
            <person name="Mauleon R.P."/>
            <person name="Moore J."/>
            <person name="Morris R."/>
            <person name="Ostergaard L."/>
            <person name="Wang B."/>
            <person name="Wells R."/>
        </authorList>
    </citation>
    <scope>NUCLEOTIDE SEQUENCE [LARGE SCALE GENOMIC DNA]</scope>
    <source>
        <strain evidence="1">R-o-18</strain>
        <tissue evidence="1">Leaf</tissue>
    </source>
</reference>
<dbReference type="Gene3D" id="6.10.140.890">
    <property type="match status" value="1"/>
</dbReference>
<name>A0ABQ7KSD7_BRACM</name>